<protein>
    <submittedName>
        <fullName evidence="1">Uncharacterized protein</fullName>
    </submittedName>
</protein>
<accession>A0A081S3B0</accession>
<evidence type="ECO:0000313" key="2">
    <source>
        <dbReference type="Proteomes" id="UP000028027"/>
    </source>
</evidence>
<name>A0A081S3B0_9ARCH</name>
<organism evidence="1 2">
    <name type="scientific">Marine Group I thaumarchaeote SCGC AAA799-E16</name>
    <dbReference type="NCBI Taxonomy" id="1502292"/>
    <lineage>
        <taxon>Archaea</taxon>
        <taxon>Nitrososphaerota</taxon>
        <taxon>Marine Group I</taxon>
    </lineage>
</organism>
<reference evidence="1 2" key="1">
    <citation type="submission" date="2014-06" db="EMBL/GenBank/DDBJ databases">
        <authorList>
            <person name="Ngugi D.K."/>
            <person name="Blom J."/>
            <person name="Alam I."/>
            <person name="Rashid M."/>
            <person name="Ba Alawi W."/>
            <person name="Zhang G."/>
            <person name="Hikmawan T."/>
            <person name="Guan Y."/>
            <person name="Antunes A."/>
            <person name="Siam R."/>
            <person name="Eldorry H."/>
            <person name="Bajic V."/>
            <person name="Stingl U."/>
        </authorList>
    </citation>
    <scope>NUCLEOTIDE SEQUENCE [LARGE SCALE GENOMIC DNA]</scope>
    <source>
        <strain evidence="1">SCGC AAA799-E16</strain>
    </source>
</reference>
<dbReference type="PATRIC" id="fig|1502292.3.peg.1785"/>
<dbReference type="PANTHER" id="PTHR40274">
    <property type="entry name" value="VIRGINIAMYCIN B LYASE"/>
    <property type="match status" value="1"/>
</dbReference>
<evidence type="ECO:0000313" key="1">
    <source>
        <dbReference type="EMBL" id="KER05413.1"/>
    </source>
</evidence>
<gene>
    <name evidence="1" type="ORF">AAA799E16_01948</name>
</gene>
<dbReference type="EMBL" id="JNVL01000078">
    <property type="protein sequence ID" value="KER05413.1"/>
    <property type="molecule type" value="Genomic_DNA"/>
</dbReference>
<proteinExistence type="predicted"/>
<comment type="caution">
    <text evidence="1">The sequence shown here is derived from an EMBL/GenBank/DDBJ whole genome shotgun (WGS) entry which is preliminary data.</text>
</comment>
<dbReference type="InterPro" id="IPR051344">
    <property type="entry name" value="Vgb"/>
</dbReference>
<feature type="non-terminal residue" evidence="1">
    <location>
        <position position="1"/>
    </location>
</feature>
<dbReference type="AlphaFoldDB" id="A0A081S3B0"/>
<dbReference type="PANTHER" id="PTHR40274:SF3">
    <property type="entry name" value="VIRGINIAMYCIN B LYASE"/>
    <property type="match status" value="1"/>
</dbReference>
<sequence>KVWFTEWVENNIGVLDTSIPLPIMISVDEDEIKIEQGGQKEIFVTVTPGTNQKSEVILSGNSNSDFITIKTESETVIISDEPLKIPIMVIAGKDAHKGYYKILIGTQFRDVAISSYATIKVV</sequence>
<keyword evidence="2" id="KW-1185">Reference proteome</keyword>
<dbReference type="Proteomes" id="UP000028027">
    <property type="component" value="Unassembled WGS sequence"/>
</dbReference>